<organism evidence="8 9">
    <name type="scientific">Lysobacter spongiicola DSM 21749</name>
    <dbReference type="NCBI Taxonomy" id="1122188"/>
    <lineage>
        <taxon>Bacteria</taxon>
        <taxon>Pseudomonadati</taxon>
        <taxon>Pseudomonadota</taxon>
        <taxon>Gammaproteobacteria</taxon>
        <taxon>Lysobacterales</taxon>
        <taxon>Lysobacteraceae</taxon>
        <taxon>Novilysobacter</taxon>
    </lineage>
</organism>
<protein>
    <submittedName>
        <fullName evidence="8">TonB family C-terminal domain-containing protein</fullName>
    </submittedName>
</protein>
<dbReference type="Pfam" id="PF05569">
    <property type="entry name" value="Peptidase_M56"/>
    <property type="match status" value="1"/>
</dbReference>
<dbReference type="Gene3D" id="3.30.1150.10">
    <property type="match status" value="1"/>
</dbReference>
<evidence type="ECO:0000313" key="9">
    <source>
        <dbReference type="Proteomes" id="UP000190061"/>
    </source>
</evidence>
<evidence type="ECO:0000313" key="8">
    <source>
        <dbReference type="EMBL" id="SKA18439.1"/>
    </source>
</evidence>
<keyword evidence="9" id="KW-1185">Reference proteome</keyword>
<dbReference type="InterPro" id="IPR008756">
    <property type="entry name" value="Peptidase_M56"/>
</dbReference>
<feature type="compositionally biased region" description="Pro residues" evidence="5">
    <location>
        <begin position="310"/>
        <end position="352"/>
    </location>
</feature>
<proteinExistence type="predicted"/>
<dbReference type="GO" id="GO:0055085">
    <property type="term" value="P:transmembrane transport"/>
    <property type="evidence" value="ECO:0007669"/>
    <property type="project" value="InterPro"/>
</dbReference>
<dbReference type="PROSITE" id="PS52015">
    <property type="entry name" value="TONB_CTD"/>
    <property type="match status" value="1"/>
</dbReference>
<feature type="domain" description="TonB C-terminal" evidence="7">
    <location>
        <begin position="338"/>
        <end position="434"/>
    </location>
</feature>
<feature type="transmembrane region" description="Helical" evidence="6">
    <location>
        <begin position="88"/>
        <end position="111"/>
    </location>
</feature>
<keyword evidence="2 6" id="KW-0812">Transmembrane</keyword>
<evidence type="ECO:0000256" key="2">
    <source>
        <dbReference type="ARBA" id="ARBA00022692"/>
    </source>
</evidence>
<dbReference type="AlphaFoldDB" id="A0A1T4RR18"/>
<dbReference type="NCBIfam" id="TIGR01352">
    <property type="entry name" value="tonB_Cterm"/>
    <property type="match status" value="1"/>
</dbReference>
<evidence type="ECO:0000256" key="4">
    <source>
        <dbReference type="ARBA" id="ARBA00023136"/>
    </source>
</evidence>
<dbReference type="InterPro" id="IPR052173">
    <property type="entry name" value="Beta-lactam_resp_regulator"/>
</dbReference>
<evidence type="ECO:0000256" key="6">
    <source>
        <dbReference type="SAM" id="Phobius"/>
    </source>
</evidence>
<keyword evidence="4 6" id="KW-0472">Membrane</keyword>
<name>A0A1T4RR18_9GAMM</name>
<dbReference type="STRING" id="1122188.SAMN02745674_02327"/>
<feature type="transmembrane region" description="Helical" evidence="6">
    <location>
        <begin position="270"/>
        <end position="291"/>
    </location>
</feature>
<evidence type="ECO:0000259" key="7">
    <source>
        <dbReference type="PROSITE" id="PS52015"/>
    </source>
</evidence>
<comment type="subcellular location">
    <subcellularLocation>
        <location evidence="1">Membrane</location>
        <topology evidence="1">Single-pass membrane protein</topology>
    </subcellularLocation>
</comment>
<dbReference type="Pfam" id="PF03544">
    <property type="entry name" value="TonB_C"/>
    <property type="match status" value="1"/>
</dbReference>
<dbReference type="Proteomes" id="UP000190061">
    <property type="component" value="Unassembled WGS sequence"/>
</dbReference>
<evidence type="ECO:0000256" key="1">
    <source>
        <dbReference type="ARBA" id="ARBA00004167"/>
    </source>
</evidence>
<dbReference type="SUPFAM" id="SSF74653">
    <property type="entry name" value="TolA/TonB C-terminal domain"/>
    <property type="match status" value="1"/>
</dbReference>
<feature type="region of interest" description="Disordered" evidence="5">
    <location>
        <begin position="302"/>
        <end position="352"/>
    </location>
</feature>
<dbReference type="InterPro" id="IPR006260">
    <property type="entry name" value="TonB/TolA_C"/>
</dbReference>
<dbReference type="CDD" id="cd07341">
    <property type="entry name" value="M56_BlaR1_MecR1_like"/>
    <property type="match status" value="1"/>
</dbReference>
<evidence type="ECO:0000256" key="3">
    <source>
        <dbReference type="ARBA" id="ARBA00022989"/>
    </source>
</evidence>
<dbReference type="GO" id="GO:0016020">
    <property type="term" value="C:membrane"/>
    <property type="evidence" value="ECO:0007669"/>
    <property type="project" value="UniProtKB-SubCell"/>
</dbReference>
<reference evidence="8 9" key="1">
    <citation type="submission" date="2017-02" db="EMBL/GenBank/DDBJ databases">
        <authorList>
            <person name="Peterson S.W."/>
        </authorList>
    </citation>
    <scope>NUCLEOTIDE SEQUENCE [LARGE SCALE GENOMIC DNA]</scope>
    <source>
        <strain evidence="8 9">DSM 21749</strain>
    </source>
</reference>
<accession>A0A1T4RR18</accession>
<sequence length="436" mass="46204">MDASELLGVLVELTLSSSAALALVMLARRPLRAAFGAGVAYLSWLLVPVAMLAVLLPAATVEVGSLAVVPDVRQQALASVGATGDDGLLTIALLAGWAAGMLATMCAFAALQRRFRRGLGRLQPLAPGVVKAEACRGLPAAIGLWRPLIVFPADFQERYSAEQLELLRQHERIHLARGDLQANALVALLRCLFWFNPLVHLGSRCFRQDQEMSCDLRVLAGQPASRRAYGEAMLKTQLAAQPLPVGCHWGHGHPMKERLEMLRKPAPKRYRWIGGSAVVCALSLSMGYAAWAAQPPVGGGGATIGLDAPSKPPAPPAPPTPPVPRAPADMPAPPTPAAPPAPPPPYPGAPPAYPESAYQAGIEGRVVLVVDIQPDGKPGRVVVESATPEGVFEQTALDAASRWRFNPPMEDGKAVPGRVRVPVDFRIPPGQEAKQD</sequence>
<feature type="transmembrane region" description="Helical" evidence="6">
    <location>
        <begin position="39"/>
        <end position="68"/>
    </location>
</feature>
<gene>
    <name evidence="8" type="ORF">SAMN02745674_02327</name>
</gene>
<keyword evidence="3 6" id="KW-1133">Transmembrane helix</keyword>
<dbReference type="EMBL" id="FUXP01000010">
    <property type="protein sequence ID" value="SKA18439.1"/>
    <property type="molecule type" value="Genomic_DNA"/>
</dbReference>
<dbReference type="RefSeq" id="WP_159447391.1">
    <property type="nucleotide sequence ID" value="NZ_FUXP01000010.1"/>
</dbReference>
<dbReference type="PANTHER" id="PTHR34978">
    <property type="entry name" value="POSSIBLE SENSOR-TRANSDUCER PROTEIN BLAR"/>
    <property type="match status" value="1"/>
</dbReference>
<dbReference type="OrthoDB" id="1628901at2"/>
<evidence type="ECO:0000256" key="5">
    <source>
        <dbReference type="SAM" id="MobiDB-lite"/>
    </source>
</evidence>
<feature type="transmembrane region" description="Helical" evidence="6">
    <location>
        <begin position="6"/>
        <end position="27"/>
    </location>
</feature>
<dbReference type="InterPro" id="IPR037682">
    <property type="entry name" value="TonB_C"/>
</dbReference>
<dbReference type="PANTHER" id="PTHR34978:SF3">
    <property type="entry name" value="SLR0241 PROTEIN"/>
    <property type="match status" value="1"/>
</dbReference>